<organism evidence="1 2">
    <name type="scientific">Caenispirillum salinarum AK4</name>
    <dbReference type="NCBI Taxonomy" id="1238182"/>
    <lineage>
        <taxon>Bacteria</taxon>
        <taxon>Pseudomonadati</taxon>
        <taxon>Pseudomonadota</taxon>
        <taxon>Alphaproteobacteria</taxon>
        <taxon>Rhodospirillales</taxon>
        <taxon>Novispirillaceae</taxon>
        <taxon>Caenispirillum</taxon>
    </lineage>
</organism>
<accession>K9H1H4</accession>
<dbReference type="Proteomes" id="UP000009881">
    <property type="component" value="Unassembled WGS sequence"/>
</dbReference>
<dbReference type="AlphaFoldDB" id="K9H1H4"/>
<evidence type="ECO:0000313" key="1">
    <source>
        <dbReference type="EMBL" id="EKV30919.1"/>
    </source>
</evidence>
<evidence type="ECO:0000313" key="2">
    <source>
        <dbReference type="Proteomes" id="UP000009881"/>
    </source>
</evidence>
<name>K9H1H4_9PROT</name>
<gene>
    <name evidence="1" type="ORF">C882_4256</name>
</gene>
<reference evidence="1 2" key="1">
    <citation type="journal article" date="2013" name="Genome Announc.">
        <title>Draft Genome Sequence of an Alphaproteobacterium, Caenispirillum salinarum AK4(T), Isolated from a Solar Saltern.</title>
        <authorList>
            <person name="Khatri I."/>
            <person name="Singh A."/>
            <person name="Korpole S."/>
            <person name="Pinnaka A.K."/>
            <person name="Subramanian S."/>
        </authorList>
    </citation>
    <scope>NUCLEOTIDE SEQUENCE [LARGE SCALE GENOMIC DNA]</scope>
    <source>
        <strain evidence="1 2">AK4</strain>
    </source>
</reference>
<dbReference type="eggNOG" id="ENOG5033654">
    <property type="taxonomic scope" value="Bacteria"/>
</dbReference>
<dbReference type="RefSeq" id="WP_009540364.1">
    <property type="nucleotide sequence ID" value="NZ_ANHY01000007.1"/>
</dbReference>
<dbReference type="STRING" id="1238182.C882_4256"/>
<dbReference type="EMBL" id="ANHY01000007">
    <property type="protein sequence ID" value="EKV30919.1"/>
    <property type="molecule type" value="Genomic_DNA"/>
</dbReference>
<sequence length="158" mass="17113">MENSRVLIDSPVPPDDLPAVMPGDLVRAWDAATIAAELGLEVDPRATGGITFRGPGGEVTLLFEDVDAQVWIAGLERTTGLDSPHGISVCFRLLGLIELMATAAWMRGLFDIGGPEGPDIHPALFRVAATMPLGRDARFDPREFERRTRPLVGPRMLN</sequence>
<protein>
    <submittedName>
        <fullName evidence="1">Uncharacterized protein</fullName>
    </submittedName>
</protein>
<keyword evidence="2" id="KW-1185">Reference proteome</keyword>
<dbReference type="OrthoDB" id="7276285at2"/>
<comment type="caution">
    <text evidence="1">The sequence shown here is derived from an EMBL/GenBank/DDBJ whole genome shotgun (WGS) entry which is preliminary data.</text>
</comment>
<proteinExistence type="predicted"/>